<evidence type="ECO:0000259" key="3">
    <source>
        <dbReference type="Pfam" id="PF01323"/>
    </source>
</evidence>
<keyword evidence="1 5" id="KW-0413">Isomerase</keyword>
<comment type="similarity">
    <text evidence="1">Belongs to the GST superfamily. NadH family.</text>
</comment>
<sequence>MTTAIDYYFTSLSPYTYLGHNTFISLANKYHLGINYKPIKLSKLFAVLGVLPVKQRPQARQDYRLIELARWAKKRQLPLSLHPVFFPADPSLADKCTIVLQQAGQEVSEFVGNVLAACWAADQNIADEAVIRQILTSVNIDADSVLQQALLADIDAIYEANTLDAIEKGLLGVPAYVYEKEQFWGQDRLDLLDDKLSE</sequence>
<evidence type="ECO:0000313" key="4">
    <source>
        <dbReference type="EMBL" id="AZG34707.1"/>
    </source>
</evidence>
<reference evidence="7" key="2">
    <citation type="submission" date="2018-11" db="EMBL/GenBank/DDBJ databases">
        <title>Shewanella sp. R106.</title>
        <authorList>
            <person name="Hwang Y.J."/>
            <person name="Hwang C.Y."/>
        </authorList>
    </citation>
    <scope>NUCLEOTIDE SEQUENCE [LARGE SCALE GENOMIC DNA]</scope>
    <source>
        <strain evidence="7">R106</strain>
    </source>
</reference>
<name>A0A3N4E5Z3_9GAMM</name>
<comment type="catalytic activity">
    <reaction evidence="1">
        <text>2-hydroxychromene-2-carboxylate = (3E)-4-(2-hydroxyphenyl)-2-oxobut-3-enoate</text>
        <dbReference type="Rhea" id="RHEA:27401"/>
        <dbReference type="ChEBI" id="CHEBI:59350"/>
        <dbReference type="ChEBI" id="CHEBI:59353"/>
        <dbReference type="EC" id="5.99.1.4"/>
    </reaction>
</comment>
<dbReference type="GO" id="GO:0004602">
    <property type="term" value="F:glutathione peroxidase activity"/>
    <property type="evidence" value="ECO:0007669"/>
    <property type="project" value="TreeGrafter"/>
</dbReference>
<evidence type="ECO:0000313" key="6">
    <source>
        <dbReference type="Proteomes" id="UP000273778"/>
    </source>
</evidence>
<dbReference type="Pfam" id="PF01323">
    <property type="entry name" value="DSBA"/>
    <property type="match status" value="1"/>
</dbReference>
<accession>A0A3N4E5Z3</accession>
<dbReference type="AlphaFoldDB" id="A0A3N4E5Z3"/>
<dbReference type="SUPFAM" id="SSF52833">
    <property type="entry name" value="Thioredoxin-like"/>
    <property type="match status" value="1"/>
</dbReference>
<dbReference type="RefSeq" id="WP_124012604.1">
    <property type="nucleotide sequence ID" value="NZ_CP034073.1"/>
</dbReference>
<feature type="domain" description="DSBA-like thioredoxin" evidence="3">
    <location>
        <begin position="5"/>
        <end position="196"/>
    </location>
</feature>
<dbReference type="EC" id="5.99.1.4" evidence="1"/>
<dbReference type="GO" id="GO:0018845">
    <property type="term" value="F:2-hydroxychromene-2-carboxylate isomerase activity"/>
    <property type="evidence" value="ECO:0007669"/>
    <property type="project" value="UniProtKB-UniRule"/>
</dbReference>
<protein>
    <recommendedName>
        <fullName evidence="1">2-hydroxychromene-2-carboxylate isomerase</fullName>
        <ecNumber evidence="1">5.99.1.4</ecNumber>
    </recommendedName>
</protein>
<evidence type="ECO:0000313" key="5">
    <source>
        <dbReference type="EMBL" id="RPA33619.1"/>
    </source>
</evidence>
<gene>
    <name evidence="5" type="ORF">EGC77_09275</name>
    <name evidence="4" type="ORF">EGC80_07090</name>
</gene>
<dbReference type="KEGG" id="spsr:EGC80_07090"/>
<dbReference type="PANTHER" id="PTHR42943">
    <property type="entry name" value="GLUTATHIONE S-TRANSFERASE KAPPA"/>
    <property type="match status" value="1"/>
</dbReference>
<reference evidence="4 6" key="1">
    <citation type="submission" date="2018-11" db="EMBL/GenBank/DDBJ databases">
        <title>Shewanella sp. M2.</title>
        <authorList>
            <person name="Hwang Y.J."/>
            <person name="Hwang C.Y."/>
        </authorList>
    </citation>
    <scope>NUCLEOTIDE SEQUENCE [LARGE SCALE GENOMIC DNA]</scope>
    <source>
        <strain evidence="4 6">M2</strain>
    </source>
</reference>
<dbReference type="InterPro" id="IPR051924">
    <property type="entry name" value="GST_Kappa/NadH"/>
</dbReference>
<dbReference type="InterPro" id="IPR044087">
    <property type="entry name" value="NahD-like"/>
</dbReference>
<dbReference type="Gene3D" id="3.40.30.10">
    <property type="entry name" value="Glutaredoxin"/>
    <property type="match status" value="1"/>
</dbReference>
<evidence type="ECO:0000313" key="7">
    <source>
        <dbReference type="Proteomes" id="UP000278855"/>
    </source>
</evidence>
<dbReference type="InterPro" id="IPR001853">
    <property type="entry name" value="DSBA-like_thioredoxin_dom"/>
</dbReference>
<dbReference type="PANTHER" id="PTHR42943:SF13">
    <property type="entry name" value="GLUTATHIONE S-TRANSFERASE KAPPA-RELATED"/>
    <property type="match status" value="1"/>
</dbReference>
<feature type="active site" description="Nucleophile" evidence="2">
    <location>
        <position position="13"/>
    </location>
</feature>
<evidence type="ECO:0000256" key="2">
    <source>
        <dbReference type="PIRSR" id="PIRSR006386-1"/>
    </source>
</evidence>
<proteinExistence type="inferred from homology"/>
<dbReference type="InterPro" id="IPR036249">
    <property type="entry name" value="Thioredoxin-like_sf"/>
</dbReference>
<evidence type="ECO:0000256" key="1">
    <source>
        <dbReference type="PIRNR" id="PIRNR006386"/>
    </source>
</evidence>
<dbReference type="Proteomes" id="UP000278855">
    <property type="component" value="Unassembled WGS sequence"/>
</dbReference>
<dbReference type="EMBL" id="RKKB01000002">
    <property type="protein sequence ID" value="RPA33619.1"/>
    <property type="molecule type" value="Genomic_DNA"/>
</dbReference>
<dbReference type="PIRSF" id="PIRSF006386">
    <property type="entry name" value="HCCAis_GSTk"/>
    <property type="match status" value="1"/>
</dbReference>
<dbReference type="CDD" id="cd03022">
    <property type="entry name" value="DsbA_HCCA_Iso"/>
    <property type="match status" value="1"/>
</dbReference>
<dbReference type="Proteomes" id="UP000273778">
    <property type="component" value="Chromosome"/>
</dbReference>
<dbReference type="GO" id="GO:0004364">
    <property type="term" value="F:glutathione transferase activity"/>
    <property type="evidence" value="ECO:0007669"/>
    <property type="project" value="TreeGrafter"/>
</dbReference>
<dbReference type="OrthoDB" id="5244108at2"/>
<dbReference type="GO" id="GO:0006749">
    <property type="term" value="P:glutathione metabolic process"/>
    <property type="evidence" value="ECO:0007669"/>
    <property type="project" value="TreeGrafter"/>
</dbReference>
<dbReference type="GO" id="GO:1901170">
    <property type="term" value="P:naphthalene catabolic process"/>
    <property type="evidence" value="ECO:0007669"/>
    <property type="project" value="InterPro"/>
</dbReference>
<organism evidence="5 7">
    <name type="scientific">Shewanella psychromarinicola</name>
    <dbReference type="NCBI Taxonomy" id="2487742"/>
    <lineage>
        <taxon>Bacteria</taxon>
        <taxon>Pseudomonadati</taxon>
        <taxon>Pseudomonadota</taxon>
        <taxon>Gammaproteobacteria</taxon>
        <taxon>Alteromonadales</taxon>
        <taxon>Shewanellaceae</taxon>
        <taxon>Shewanella</taxon>
    </lineage>
</organism>
<dbReference type="InterPro" id="IPR014440">
    <property type="entry name" value="HCCAis_GSTk"/>
</dbReference>
<keyword evidence="6" id="KW-1185">Reference proteome</keyword>
<reference evidence="5" key="3">
    <citation type="submission" date="2018-11" db="EMBL/GenBank/DDBJ databases">
        <authorList>
            <person name="Hwang Y.J."/>
            <person name="Hwang C.Y."/>
        </authorList>
    </citation>
    <scope>NUCLEOTIDE SEQUENCE</scope>
    <source>
        <strain evidence="5">R106</strain>
    </source>
</reference>
<dbReference type="EMBL" id="CP034073">
    <property type="protein sequence ID" value="AZG34707.1"/>
    <property type="molecule type" value="Genomic_DNA"/>
</dbReference>